<feature type="region of interest" description="Disordered" evidence="3">
    <location>
        <begin position="266"/>
        <end position="459"/>
    </location>
</feature>
<accession>A0A9R0TS30</accession>
<proteinExistence type="predicted"/>
<organism evidence="5 6">
    <name type="scientific">Triticum turgidum subsp. durum</name>
    <name type="common">Durum wheat</name>
    <name type="synonym">Triticum durum</name>
    <dbReference type="NCBI Taxonomy" id="4567"/>
    <lineage>
        <taxon>Eukaryota</taxon>
        <taxon>Viridiplantae</taxon>
        <taxon>Streptophyta</taxon>
        <taxon>Embryophyta</taxon>
        <taxon>Tracheophyta</taxon>
        <taxon>Spermatophyta</taxon>
        <taxon>Magnoliopsida</taxon>
        <taxon>Liliopsida</taxon>
        <taxon>Poales</taxon>
        <taxon>Poaceae</taxon>
        <taxon>BOP clade</taxon>
        <taxon>Pooideae</taxon>
        <taxon>Triticodae</taxon>
        <taxon>Triticeae</taxon>
        <taxon>Triticinae</taxon>
        <taxon>Triticum</taxon>
    </lineage>
</organism>
<feature type="domain" description="Bromo" evidence="4">
    <location>
        <begin position="108"/>
        <end position="173"/>
    </location>
</feature>
<dbReference type="PANTHER" id="PTHR37888:SF15">
    <property type="entry name" value="DNA-BINDING BROMODOMAIN-CONTAINING PROTEIN"/>
    <property type="match status" value="1"/>
</dbReference>
<feature type="compositionally biased region" description="Low complexity" evidence="3">
    <location>
        <begin position="319"/>
        <end position="331"/>
    </location>
</feature>
<feature type="compositionally biased region" description="Basic residues" evidence="3">
    <location>
        <begin position="96"/>
        <end position="117"/>
    </location>
</feature>
<protein>
    <recommendedName>
        <fullName evidence="4">Bromo domain-containing protein</fullName>
    </recommendedName>
</protein>
<gene>
    <name evidence="5" type="ORF">TRITD_5Av1G160060</name>
</gene>
<evidence type="ECO:0000256" key="1">
    <source>
        <dbReference type="ARBA" id="ARBA00023117"/>
    </source>
</evidence>
<dbReference type="Gramene" id="TRITD5Av1G160060.2">
    <property type="protein sequence ID" value="TRITD5Av1G160060.2"/>
    <property type="gene ID" value="TRITD5Av1G160060"/>
</dbReference>
<dbReference type="EMBL" id="LT934119">
    <property type="protein sequence ID" value="VAI19023.1"/>
    <property type="molecule type" value="Genomic_DNA"/>
</dbReference>
<evidence type="ECO:0000256" key="3">
    <source>
        <dbReference type="SAM" id="MobiDB-lite"/>
    </source>
</evidence>
<keyword evidence="6" id="KW-1185">Reference proteome</keyword>
<evidence type="ECO:0000313" key="6">
    <source>
        <dbReference type="Proteomes" id="UP000324705"/>
    </source>
</evidence>
<dbReference type="InterPro" id="IPR001487">
    <property type="entry name" value="Bromodomain"/>
</dbReference>
<dbReference type="Pfam" id="PF00439">
    <property type="entry name" value="Bromodomain"/>
    <property type="match status" value="1"/>
</dbReference>
<feature type="compositionally biased region" description="Basic residues" evidence="3">
    <location>
        <begin position="395"/>
        <end position="404"/>
    </location>
</feature>
<dbReference type="InterPro" id="IPR036427">
    <property type="entry name" value="Bromodomain-like_sf"/>
</dbReference>
<dbReference type="AlphaFoldDB" id="A0A9R0TS30"/>
<feature type="compositionally biased region" description="Low complexity" evidence="3">
    <location>
        <begin position="449"/>
        <end position="459"/>
    </location>
</feature>
<dbReference type="Proteomes" id="UP000324705">
    <property type="component" value="Chromosome 5A"/>
</dbReference>
<evidence type="ECO:0000313" key="5">
    <source>
        <dbReference type="EMBL" id="VAI19023.1"/>
    </source>
</evidence>
<feature type="region of interest" description="Disordered" evidence="3">
    <location>
        <begin position="1"/>
        <end position="132"/>
    </location>
</feature>
<dbReference type="Gene3D" id="1.20.920.10">
    <property type="entry name" value="Bromodomain-like"/>
    <property type="match status" value="1"/>
</dbReference>
<name>A0A9R0TS30_TRITD</name>
<dbReference type="PANTHER" id="PTHR37888">
    <property type="entry name" value="DNA-BINDING BROMODOMAIN-CONTAINING PROTEIN"/>
    <property type="match status" value="1"/>
</dbReference>
<dbReference type="PROSITE" id="PS50014">
    <property type="entry name" value="BROMODOMAIN_2"/>
    <property type="match status" value="1"/>
</dbReference>
<sequence length="459" mass="47837">MRSLHRDVAEQGGADEGGAGAEPVERRGEAGGGDRRRERVERGARAVVPGVQLHRSEAPRRRRQGGGGGGQGGAVRGVQGERGEPAVPAAEGERRRGGRRAAGRPARQGRRQVRPRVRPATGEPEESESYRGTIRRHVDLEAMRRKLDGAAGYASSAELYRDLLLLCANAAVYLPRHAPDHAAAALNALRLVSAQVSASLREAPAKREPPSGANPPPAPAAGPDSRRAEADIVGPLIQKAAKPLIFCRKRSSIAKAAAAAAVARKEEAAEKRDVEEEAESDGEKKAALAAAAKGKAWGTGTKKTRGPGKNSALSRKKAAAAAEEAAAAAAAADKKDNGDSDGAAAGGLPKKRIAVDFLKRLNQGKSSPPKKRGSPLTKRKRSAPAPEEEEEQPKARRGAGRKNTGRGGSNAGAKASATKKSVGRPQKRGAAPATPPPAKRAKVNRSERSSSSSRRGGRK</sequence>
<evidence type="ECO:0000259" key="4">
    <source>
        <dbReference type="PROSITE" id="PS50014"/>
    </source>
</evidence>
<feature type="compositionally biased region" description="Basic residues" evidence="3">
    <location>
        <begin position="368"/>
        <end position="382"/>
    </location>
</feature>
<feature type="compositionally biased region" description="Low complexity" evidence="3">
    <location>
        <begin position="287"/>
        <end position="301"/>
    </location>
</feature>
<feature type="region of interest" description="Disordered" evidence="3">
    <location>
        <begin position="200"/>
        <end position="226"/>
    </location>
</feature>
<feature type="compositionally biased region" description="Basic and acidic residues" evidence="3">
    <location>
        <begin position="23"/>
        <end position="44"/>
    </location>
</feature>
<keyword evidence="1 2" id="KW-0103">Bromodomain</keyword>
<evidence type="ECO:0000256" key="2">
    <source>
        <dbReference type="PROSITE-ProRule" id="PRU00035"/>
    </source>
</evidence>
<reference evidence="5 6" key="1">
    <citation type="submission" date="2017-09" db="EMBL/GenBank/DDBJ databases">
        <authorList>
            <consortium name="International Durum Wheat Genome Sequencing Consortium (IDWGSC)"/>
            <person name="Milanesi L."/>
        </authorList>
    </citation>
    <scope>NUCLEOTIDE SEQUENCE [LARGE SCALE GENOMIC DNA]</scope>
    <source>
        <strain evidence="6">cv. Svevo</strain>
    </source>
</reference>
<feature type="compositionally biased region" description="Gly residues" evidence="3">
    <location>
        <begin position="65"/>
        <end position="75"/>
    </location>
</feature>
<dbReference type="SUPFAM" id="SSF47370">
    <property type="entry name" value="Bromodomain"/>
    <property type="match status" value="1"/>
</dbReference>